<dbReference type="InterPro" id="IPR006553">
    <property type="entry name" value="Leu-rich_rpt_Cys-con_subtyp"/>
</dbReference>
<gene>
    <name evidence="2" type="primary">LOC104593106</name>
</gene>
<dbReference type="SMART" id="SM00367">
    <property type="entry name" value="LRR_CC"/>
    <property type="match status" value="4"/>
</dbReference>
<dbReference type="InterPro" id="IPR032675">
    <property type="entry name" value="LRR_dom_sf"/>
</dbReference>
<dbReference type="Gene3D" id="1.20.1280.50">
    <property type="match status" value="1"/>
</dbReference>
<dbReference type="GeneID" id="104593106"/>
<dbReference type="PANTHER" id="PTHR13318">
    <property type="entry name" value="PARTNER OF PAIRED, ISOFORM B-RELATED"/>
    <property type="match status" value="1"/>
</dbReference>
<keyword evidence="1" id="KW-1185">Reference proteome</keyword>
<reference evidence="2" key="1">
    <citation type="submission" date="2025-08" db="UniProtKB">
        <authorList>
            <consortium name="RefSeq"/>
        </authorList>
    </citation>
    <scope>IDENTIFICATION</scope>
</reference>
<dbReference type="RefSeq" id="XP_010251097.1">
    <property type="nucleotide sequence ID" value="XM_010252795.2"/>
</dbReference>
<dbReference type="OMA" id="RCDLQKL"/>
<dbReference type="PANTHER" id="PTHR13318:SF77">
    <property type="entry name" value="F-BOX DOMAIN-CONTAINING PROTEIN"/>
    <property type="match status" value="1"/>
</dbReference>
<dbReference type="FunCoup" id="A0A1U7ZS76">
    <property type="interactions" value="163"/>
</dbReference>
<dbReference type="AlphaFoldDB" id="A0A1U7ZS76"/>
<dbReference type="Gene3D" id="3.80.10.10">
    <property type="entry name" value="Ribonuclease Inhibitor"/>
    <property type="match status" value="3"/>
</dbReference>
<evidence type="ECO:0000313" key="1">
    <source>
        <dbReference type="Proteomes" id="UP000189703"/>
    </source>
</evidence>
<dbReference type="GO" id="GO:0031146">
    <property type="term" value="P:SCF-dependent proteasomal ubiquitin-dependent protein catabolic process"/>
    <property type="evidence" value="ECO:0000318"/>
    <property type="project" value="GO_Central"/>
</dbReference>
<dbReference type="GO" id="GO:0019005">
    <property type="term" value="C:SCF ubiquitin ligase complex"/>
    <property type="evidence" value="ECO:0000318"/>
    <property type="project" value="GO_Central"/>
</dbReference>
<evidence type="ECO:0000313" key="2">
    <source>
        <dbReference type="RefSeq" id="XP_010251097.1"/>
    </source>
</evidence>
<dbReference type="SUPFAM" id="SSF52047">
    <property type="entry name" value="RNI-like"/>
    <property type="match status" value="1"/>
</dbReference>
<proteinExistence type="predicted"/>
<sequence length="491" mass="54063">MDNLLCDELVQEIFQRLPPSTSSAVPLVCKRWLFLHRISKSSLSVRLPTHPSFVPSFSSLLSRYPRLTSLTVTPDHSTPLFSLTPDAEAEAPSGASLFWDHHLLSVASNCRNLRHLRFLAGPVSPSALVSPSSSCKHLTSLSISSFRPFCFRWLTSFPSLKELSVVDCGGANSNDFSTLKFDSDYDDGVPSSQPSSEMELPLEFLCLSGIGAGDRGMGWLWKSCTKLRRLQLRSCEGTGDGASFSSFVSCLPGLQELELRTCRTIADGVLLRLAEHGGSLNSLLLYDGGSRDGLHHFISRCSCTLQRLDLRLPLDLDNDHLSAVAENFRCLVSLRLQSCCLVTGEGLKTLGTAVSSELEELALINCDVIEREPGLLTTLAQNLSELKKLDLSYNEMLVDKEFVSMLVSCKNLVDIKLRGCRRLTNATLVSMLKICKLLENLDILQCYGIGVEAVELFVLNSPRLRRVRVEESKLSAVAKVSASQKFIEIVS</sequence>
<dbReference type="Proteomes" id="UP000189703">
    <property type="component" value="Unplaced"/>
</dbReference>
<protein>
    <submittedName>
        <fullName evidence="2">F-box/LRR-repeat protein 4-like</fullName>
    </submittedName>
</protein>
<dbReference type="eggNOG" id="KOG1947">
    <property type="taxonomic scope" value="Eukaryota"/>
</dbReference>
<dbReference type="OrthoDB" id="550575at2759"/>
<organism evidence="1 2">
    <name type="scientific">Nelumbo nucifera</name>
    <name type="common">Sacred lotus</name>
    <dbReference type="NCBI Taxonomy" id="4432"/>
    <lineage>
        <taxon>Eukaryota</taxon>
        <taxon>Viridiplantae</taxon>
        <taxon>Streptophyta</taxon>
        <taxon>Embryophyta</taxon>
        <taxon>Tracheophyta</taxon>
        <taxon>Spermatophyta</taxon>
        <taxon>Magnoliopsida</taxon>
        <taxon>Proteales</taxon>
        <taxon>Nelumbonaceae</taxon>
        <taxon>Nelumbo</taxon>
    </lineage>
</organism>
<accession>A0A1U7ZS76</accession>
<dbReference type="KEGG" id="nnu:104593106"/>
<name>A0A1U7ZS76_NELNU</name>